<keyword evidence="7" id="KW-0460">Magnesium</keyword>
<reference evidence="9 10" key="1">
    <citation type="journal article" date="2014" name="Agronomy (Basel)">
        <title>A Draft Genome Sequence for Ensete ventricosum, the Drought-Tolerant Tree Against Hunger.</title>
        <authorList>
            <person name="Harrison J."/>
            <person name="Moore K.A."/>
            <person name="Paszkiewicz K."/>
            <person name="Jones T."/>
            <person name="Grant M."/>
            <person name="Ambacheew D."/>
            <person name="Muzemil S."/>
            <person name="Studholme D.J."/>
        </authorList>
    </citation>
    <scope>NUCLEOTIDE SEQUENCE [LARGE SCALE GENOMIC DNA]</scope>
</reference>
<dbReference type="PANTHER" id="PTHR13045">
    <property type="entry name" value="5'-NUCLEOTIDASE"/>
    <property type="match status" value="1"/>
</dbReference>
<evidence type="ECO:0000256" key="6">
    <source>
        <dbReference type="ARBA" id="ARBA00022801"/>
    </source>
</evidence>
<dbReference type="PANTHER" id="PTHR13045:SF0">
    <property type="entry name" value="7-METHYLGUANOSINE PHOSPHATE-SPECIFIC 5'-NUCLEOTIDASE"/>
    <property type="match status" value="1"/>
</dbReference>
<keyword evidence="5" id="KW-0547">Nucleotide-binding</keyword>
<keyword evidence="6" id="KW-0378">Hydrolase</keyword>
<dbReference type="SUPFAM" id="SSF56784">
    <property type="entry name" value="HAD-like"/>
    <property type="match status" value="1"/>
</dbReference>
<dbReference type="Pfam" id="PF05822">
    <property type="entry name" value="UMPH-1"/>
    <property type="match status" value="1"/>
</dbReference>
<proteinExistence type="inferred from homology"/>
<name>A0A426ZUF7_ENSVE</name>
<gene>
    <name evidence="9" type="ORF">B296_00009146</name>
</gene>
<organism evidence="9 10">
    <name type="scientific">Ensete ventricosum</name>
    <name type="common">Abyssinian banana</name>
    <name type="synonym">Musa ensete</name>
    <dbReference type="NCBI Taxonomy" id="4639"/>
    <lineage>
        <taxon>Eukaryota</taxon>
        <taxon>Viridiplantae</taxon>
        <taxon>Streptophyta</taxon>
        <taxon>Embryophyta</taxon>
        <taxon>Tracheophyta</taxon>
        <taxon>Spermatophyta</taxon>
        <taxon>Magnoliopsida</taxon>
        <taxon>Liliopsida</taxon>
        <taxon>Zingiberales</taxon>
        <taxon>Musaceae</taxon>
        <taxon>Ensete</taxon>
    </lineage>
</organism>
<dbReference type="GO" id="GO:0000166">
    <property type="term" value="F:nucleotide binding"/>
    <property type="evidence" value="ECO:0007669"/>
    <property type="project" value="UniProtKB-KW"/>
</dbReference>
<sequence length="59" mass="6749">VQELGVPVLVFSAGLADIIEEVFRQKLHRSFKNIKVVSNRMVFDEEGCLVAFKGRFYAF</sequence>
<comment type="similarity">
    <text evidence="2">Belongs to the pyrimidine 5'-nucleotidase family.</text>
</comment>
<dbReference type="Proteomes" id="UP000287651">
    <property type="component" value="Unassembled WGS sequence"/>
</dbReference>
<evidence type="ECO:0000256" key="7">
    <source>
        <dbReference type="ARBA" id="ARBA00022842"/>
    </source>
</evidence>
<keyword evidence="4" id="KW-0479">Metal-binding</keyword>
<evidence type="ECO:0000256" key="5">
    <source>
        <dbReference type="ARBA" id="ARBA00022741"/>
    </source>
</evidence>
<comment type="caution">
    <text evidence="9">The sequence shown here is derived from an EMBL/GenBank/DDBJ whole genome shotgun (WGS) entry which is preliminary data.</text>
</comment>
<dbReference type="GO" id="GO:0000287">
    <property type="term" value="F:magnesium ion binding"/>
    <property type="evidence" value="ECO:0007669"/>
    <property type="project" value="InterPro"/>
</dbReference>
<dbReference type="GO" id="GO:0005737">
    <property type="term" value="C:cytoplasm"/>
    <property type="evidence" value="ECO:0007669"/>
    <property type="project" value="InterPro"/>
</dbReference>
<evidence type="ECO:0000256" key="8">
    <source>
        <dbReference type="ARBA" id="ARBA00023080"/>
    </source>
</evidence>
<accession>A0A426ZUF7</accession>
<evidence type="ECO:0000313" key="9">
    <source>
        <dbReference type="EMBL" id="RRT67608.1"/>
    </source>
</evidence>
<dbReference type="InterPro" id="IPR006434">
    <property type="entry name" value="Pyrimidine_nucleotidase_eu"/>
</dbReference>
<evidence type="ECO:0000313" key="10">
    <source>
        <dbReference type="Proteomes" id="UP000287651"/>
    </source>
</evidence>
<evidence type="ECO:0000256" key="4">
    <source>
        <dbReference type="ARBA" id="ARBA00022723"/>
    </source>
</evidence>
<feature type="non-terminal residue" evidence="9">
    <location>
        <position position="1"/>
    </location>
</feature>
<evidence type="ECO:0000256" key="2">
    <source>
        <dbReference type="ARBA" id="ARBA00008389"/>
    </source>
</evidence>
<dbReference type="Gene3D" id="3.40.50.1000">
    <property type="entry name" value="HAD superfamily/HAD-like"/>
    <property type="match status" value="1"/>
</dbReference>
<dbReference type="GO" id="GO:0008253">
    <property type="term" value="F:5'-nucleotidase activity"/>
    <property type="evidence" value="ECO:0007669"/>
    <property type="project" value="UniProtKB-EC"/>
</dbReference>
<dbReference type="EMBL" id="AMZH03004980">
    <property type="protein sequence ID" value="RRT67608.1"/>
    <property type="molecule type" value="Genomic_DNA"/>
</dbReference>
<evidence type="ECO:0000256" key="1">
    <source>
        <dbReference type="ARBA" id="ARBA00000815"/>
    </source>
</evidence>
<dbReference type="AlphaFoldDB" id="A0A426ZUF7"/>
<keyword evidence="8" id="KW-0546">Nucleotide metabolism</keyword>
<dbReference type="EC" id="3.1.3.5" evidence="3"/>
<dbReference type="InterPro" id="IPR036412">
    <property type="entry name" value="HAD-like_sf"/>
</dbReference>
<dbReference type="GO" id="GO:0009117">
    <property type="term" value="P:nucleotide metabolic process"/>
    <property type="evidence" value="ECO:0007669"/>
    <property type="project" value="UniProtKB-KW"/>
</dbReference>
<evidence type="ECO:0000256" key="3">
    <source>
        <dbReference type="ARBA" id="ARBA00012643"/>
    </source>
</evidence>
<dbReference type="InterPro" id="IPR023214">
    <property type="entry name" value="HAD_sf"/>
</dbReference>
<comment type="catalytic activity">
    <reaction evidence="1">
        <text>a ribonucleoside 5'-phosphate + H2O = a ribonucleoside + phosphate</text>
        <dbReference type="Rhea" id="RHEA:12484"/>
        <dbReference type="ChEBI" id="CHEBI:15377"/>
        <dbReference type="ChEBI" id="CHEBI:18254"/>
        <dbReference type="ChEBI" id="CHEBI:43474"/>
        <dbReference type="ChEBI" id="CHEBI:58043"/>
        <dbReference type="EC" id="3.1.3.5"/>
    </reaction>
</comment>
<protein>
    <recommendedName>
        <fullName evidence="3">5'-nucleotidase</fullName>
        <ecNumber evidence="3">3.1.3.5</ecNumber>
    </recommendedName>
</protein>